<dbReference type="PANTHER" id="PTHR47481">
    <property type="match status" value="1"/>
</dbReference>
<feature type="region of interest" description="Disordered" evidence="1">
    <location>
        <begin position="363"/>
        <end position="393"/>
    </location>
</feature>
<reference evidence="2" key="1">
    <citation type="submission" date="2020-07" db="EMBL/GenBank/DDBJ databases">
        <authorList>
            <person name="Lin J."/>
        </authorList>
    </citation>
    <scope>NUCLEOTIDE SEQUENCE</scope>
</reference>
<dbReference type="Pfam" id="PF14223">
    <property type="entry name" value="Retrotran_gag_2"/>
    <property type="match status" value="1"/>
</dbReference>
<proteinExistence type="predicted"/>
<gene>
    <name evidence="2" type="ORF">CB5_LOCUS4370</name>
</gene>
<evidence type="ECO:0008006" key="3">
    <source>
        <dbReference type="Google" id="ProtNLM"/>
    </source>
</evidence>
<organism evidence="2">
    <name type="scientific">Ananas comosus var. bracteatus</name>
    <name type="common">red pineapple</name>
    <dbReference type="NCBI Taxonomy" id="296719"/>
    <lineage>
        <taxon>Eukaryota</taxon>
        <taxon>Viridiplantae</taxon>
        <taxon>Streptophyta</taxon>
        <taxon>Embryophyta</taxon>
        <taxon>Tracheophyta</taxon>
        <taxon>Spermatophyta</taxon>
        <taxon>Magnoliopsida</taxon>
        <taxon>Liliopsida</taxon>
        <taxon>Poales</taxon>
        <taxon>Bromeliaceae</taxon>
        <taxon>Bromelioideae</taxon>
        <taxon>Ananas</taxon>
    </lineage>
</organism>
<feature type="compositionally biased region" description="Polar residues" evidence="1">
    <location>
        <begin position="364"/>
        <end position="375"/>
    </location>
</feature>
<name>A0A6V7NRC2_ANACO</name>
<protein>
    <recommendedName>
        <fullName evidence="3">Retrotransposon Copia-like N-terminal domain-containing protein</fullName>
    </recommendedName>
</protein>
<sequence>MASLANPKFPFPSTINVANFVTLKLNDNNYLLWETQVVSLIESQDLLGFLMGETIAPPKMSTSESGATVNNPDYTSWVRTDRLVKSWIVGTLSEEVLGHAVGLQTAAEVWTALTNHFKQSSIAREFDLLAQLQHIRKGNNPLPTYLRNFKSICDQLHAIGKPVSDSTKVFRLLEGLDESYEPFKTTMFRPPIPLYTEVVPQLQSYELRIKRHSSPAPDVSMAFVSQRDAEATGTEAEVEAITSTLEAGFSSDDPSYQSDDIPRGLAALHITDVHDDEWHPDTGANAHITDKPGNLTNLVPYSGSDIVMVGDGTSLPITHIVATSIGDLLHWGSTLGSTDSTQSSRTSLFDSTDSREVARLFSDEVTTTTSTNLQPTDPPSSSSMPPVDTAPPATEVATPLCILW</sequence>
<evidence type="ECO:0000313" key="2">
    <source>
        <dbReference type="EMBL" id="CAD1821159.1"/>
    </source>
</evidence>
<accession>A0A6V7NRC2</accession>
<evidence type="ECO:0000256" key="1">
    <source>
        <dbReference type="SAM" id="MobiDB-lite"/>
    </source>
</evidence>
<dbReference type="PANTHER" id="PTHR47481:SF10">
    <property type="entry name" value="COPIA-LIKE POLYPROTEIN_RETROTRANSPOSON"/>
    <property type="match status" value="1"/>
</dbReference>
<dbReference type="AlphaFoldDB" id="A0A6V7NRC2"/>
<dbReference type="EMBL" id="LR862141">
    <property type="protein sequence ID" value="CAD1821159.1"/>
    <property type="molecule type" value="Genomic_DNA"/>
</dbReference>